<dbReference type="Proteomes" id="UP000653578">
    <property type="component" value="Unassembled WGS sequence"/>
</dbReference>
<sequence length="84" mass="9929">MKNNDYTELNKKLFDELWRTLEEQDDAYTTKFLKDSLRRVEKNSTVDALKELISSPLFWCILLAIVVFIPAIFFLITWVLGINE</sequence>
<keyword evidence="3" id="KW-1185">Reference proteome</keyword>
<keyword evidence="1" id="KW-1133">Transmembrane helix</keyword>
<keyword evidence="1" id="KW-0472">Membrane</keyword>
<dbReference type="RefSeq" id="WP_171628389.1">
    <property type="nucleotide sequence ID" value="NZ_WHNY01000004.1"/>
</dbReference>
<protein>
    <submittedName>
        <fullName evidence="2">Uncharacterized protein</fullName>
    </submittedName>
</protein>
<evidence type="ECO:0000256" key="1">
    <source>
        <dbReference type="SAM" id="Phobius"/>
    </source>
</evidence>
<dbReference type="EMBL" id="WHNY01000004">
    <property type="protein sequence ID" value="NOU62572.1"/>
    <property type="molecule type" value="Genomic_DNA"/>
</dbReference>
<organism evidence="2 3">
    <name type="scientific">Paenibacillus plantarum</name>
    <dbReference type="NCBI Taxonomy" id="2654975"/>
    <lineage>
        <taxon>Bacteria</taxon>
        <taxon>Bacillati</taxon>
        <taxon>Bacillota</taxon>
        <taxon>Bacilli</taxon>
        <taxon>Bacillales</taxon>
        <taxon>Paenibacillaceae</taxon>
        <taxon>Paenibacillus</taxon>
    </lineage>
</organism>
<gene>
    <name evidence="2" type="ORF">GC096_00750</name>
</gene>
<reference evidence="2 3" key="1">
    <citation type="submission" date="2019-10" db="EMBL/GenBank/DDBJ databases">
        <title>Description of Paenibacillus humi sp. nov.</title>
        <authorList>
            <person name="Carlier A."/>
            <person name="Qi S."/>
        </authorList>
    </citation>
    <scope>NUCLEOTIDE SEQUENCE [LARGE SCALE GENOMIC DNA]</scope>
    <source>
        <strain evidence="2 3">LMG 31461</strain>
    </source>
</reference>
<evidence type="ECO:0000313" key="3">
    <source>
        <dbReference type="Proteomes" id="UP000653578"/>
    </source>
</evidence>
<comment type="caution">
    <text evidence="2">The sequence shown here is derived from an EMBL/GenBank/DDBJ whole genome shotgun (WGS) entry which is preliminary data.</text>
</comment>
<feature type="transmembrane region" description="Helical" evidence="1">
    <location>
        <begin position="56"/>
        <end position="80"/>
    </location>
</feature>
<evidence type="ECO:0000313" key="2">
    <source>
        <dbReference type="EMBL" id="NOU62572.1"/>
    </source>
</evidence>
<name>A0ABX1X2G7_9BACL</name>
<keyword evidence="1" id="KW-0812">Transmembrane</keyword>
<proteinExistence type="predicted"/>
<accession>A0ABX1X2G7</accession>